<evidence type="ECO:0000256" key="13">
    <source>
        <dbReference type="ARBA" id="ARBA00023136"/>
    </source>
</evidence>
<accession>A0A1W2W1X8</accession>
<evidence type="ECO:0000256" key="8">
    <source>
        <dbReference type="ARBA" id="ARBA00022737"/>
    </source>
</evidence>
<dbReference type="GeneTree" id="ENSGT00940000155839"/>
<dbReference type="AlphaFoldDB" id="H2Y1G5"/>
<keyword evidence="14" id="KW-0131">Cell cycle</keyword>
<evidence type="ECO:0000256" key="12">
    <source>
        <dbReference type="ARBA" id="ARBA00023043"/>
    </source>
</evidence>
<dbReference type="Pfam" id="PF00632">
    <property type="entry name" value="HECT"/>
    <property type="match status" value="1"/>
</dbReference>
<feature type="repeat" description="ANK" evidence="19">
    <location>
        <begin position="97"/>
        <end position="129"/>
    </location>
</feature>
<keyword evidence="9 20" id="KW-0833">Ubl conjugation pathway</keyword>
<reference evidence="22" key="2">
    <citation type="submission" date="2025-08" db="UniProtKB">
        <authorList>
            <consortium name="Ensembl"/>
        </authorList>
    </citation>
    <scope>IDENTIFICATION</scope>
</reference>
<evidence type="ECO:0000256" key="11">
    <source>
        <dbReference type="ARBA" id="ARBA00023034"/>
    </source>
</evidence>
<keyword evidence="7" id="KW-0808">Transferase</keyword>
<dbReference type="PROSITE" id="PS50088">
    <property type="entry name" value="ANK_REPEAT"/>
    <property type="match status" value="4"/>
</dbReference>
<name>H2Y1G5_CIOIN</name>
<dbReference type="InterPro" id="IPR000569">
    <property type="entry name" value="HECT_dom"/>
</dbReference>
<dbReference type="Gene3D" id="3.90.1750.10">
    <property type="entry name" value="Hect, E3 ligase catalytic domains"/>
    <property type="match status" value="1"/>
</dbReference>
<evidence type="ECO:0000256" key="1">
    <source>
        <dbReference type="ARBA" id="ARBA00000885"/>
    </source>
</evidence>
<dbReference type="OMA" id="QDHQDAT"/>
<dbReference type="GO" id="GO:0006511">
    <property type="term" value="P:ubiquitin-dependent protein catabolic process"/>
    <property type="evidence" value="ECO:0000318"/>
    <property type="project" value="GO_Central"/>
</dbReference>
<feature type="active site" description="Glycyl thioester intermediate" evidence="20">
    <location>
        <position position="787"/>
    </location>
</feature>
<dbReference type="SUPFAM" id="SSF48403">
    <property type="entry name" value="Ankyrin repeat"/>
    <property type="match status" value="1"/>
</dbReference>
<feature type="repeat" description="ANK" evidence="19">
    <location>
        <begin position="64"/>
        <end position="96"/>
    </location>
</feature>
<dbReference type="FunFam" id="3.30.2410.10:FF:000033">
    <property type="entry name" value="Predicted protein"/>
    <property type="match status" value="1"/>
</dbReference>
<accession>H2Y1G5</accession>
<dbReference type="PANTHER" id="PTHR11254:SF363">
    <property type="entry name" value="E3 UBIQUITIN-PROTEIN LIGASE HACE1"/>
    <property type="match status" value="1"/>
</dbReference>
<evidence type="ECO:0000256" key="2">
    <source>
        <dbReference type="ARBA" id="ARBA00004240"/>
    </source>
</evidence>
<organism evidence="22 23">
    <name type="scientific">Ciona intestinalis</name>
    <name type="common">Transparent sea squirt</name>
    <name type="synonym">Ascidia intestinalis</name>
    <dbReference type="NCBI Taxonomy" id="7719"/>
    <lineage>
        <taxon>Eukaryota</taxon>
        <taxon>Metazoa</taxon>
        <taxon>Chordata</taxon>
        <taxon>Tunicata</taxon>
        <taxon>Ascidiacea</taxon>
        <taxon>Phlebobranchia</taxon>
        <taxon>Cionidae</taxon>
        <taxon>Ciona</taxon>
    </lineage>
</organism>
<dbReference type="Gene3D" id="1.25.40.20">
    <property type="entry name" value="Ankyrin repeat-containing domain"/>
    <property type="match status" value="2"/>
</dbReference>
<sequence>MWSPRQQLMRLTRSLRSGRSLELPADPAAAVRILMPMVFANQHKSLMELLDNSSFDVNHAIGRSRRTLLHIAANCGQLECVTGLLKVGGDPNAQDIAGCCAIHLAAKNGNKKCVEKLLEAGADPDVADIDGVSSLHWIAVSGRWEILNLILLHTTRIEPEDKQGHTPLHAAARNGHEKVIDILVKAGANANYRNEHSWTPLHAACSNGQRQAVSALLSHNAQVCVDNEGQTPLDLCLQGGYGVAIELLLDKYPKSLTTFINNAVYKHEWSMERVASCVRYFATKSLGREISLKLTEICVDTGFQLLSLSSTCETEESSLLRSTSLLISSLSDDLESCFILFEPLWKALEEWILLLGSKHEGNYGNMIPGMGERVSVLIEVFWKCISTQDGTISTPQRFHDFIVRHHDVINVIITHNPKVIFKHFTFLLHDPILMSYFITTVTSQPFEERYEWFYNCLYEGGVPSTTANPPTLQVRRDKVFEDSCHELKKINQSNLKHKFSVQFSNEEGIGDGVFREWFSVLSNEILNPEYGLFIQSFDGCSFQPNSRSSINPDHLSYFEFAGKILSVALYHKQLINGSLTSSFYKHLLGRKVDYRDVASIDPEYATNLQWILDNDITEIGLELSFVVETDVFGRMEEIELTPGGSKVAVTEENKQEYVQLVTELRMTRAIQPQLDAFIRGFNEIIPSYLIRIFTEDEMDLMFTGCKDVDVGYWKSITEYSGCYNQHHQVILWFWECVGKMDTEDRSSLLHFATGRSRLPSPSVKLSNTFVICNMSSQKNLLPSASTCMSMLRLPEYDSYDVLETKLLTAIRCGSHGYTQT</sequence>
<dbReference type="Gene3D" id="3.30.2160.10">
    <property type="entry name" value="Hect, E3 ligase catalytic domain"/>
    <property type="match status" value="1"/>
</dbReference>
<dbReference type="Pfam" id="PF00023">
    <property type="entry name" value="Ank"/>
    <property type="match status" value="2"/>
</dbReference>
<feature type="domain" description="HECT" evidence="21">
    <location>
        <begin position="491"/>
        <end position="820"/>
    </location>
</feature>
<keyword evidence="13" id="KW-0472">Membrane</keyword>
<proteinExistence type="predicted"/>
<dbReference type="FunFam" id="1.25.40.20:FF:000054">
    <property type="entry name" value="E3 ubiquitin-protein ligase HACE1 isoform X1"/>
    <property type="match status" value="1"/>
</dbReference>
<evidence type="ECO:0000256" key="16">
    <source>
        <dbReference type="ARBA" id="ARBA00040370"/>
    </source>
</evidence>
<evidence type="ECO:0000256" key="6">
    <source>
        <dbReference type="ARBA" id="ARBA00022490"/>
    </source>
</evidence>
<dbReference type="STRING" id="7719.ENSCINP00000035749"/>
<dbReference type="EC" id="2.3.2.26" evidence="5"/>
<protein>
    <recommendedName>
        <fullName evidence="16">E3 ubiquitin-protein ligase HACE1</fullName>
        <ecNumber evidence="5">2.3.2.26</ecNumber>
    </recommendedName>
    <alternativeName>
        <fullName evidence="18">HECT domain and ankyrin repeat-containing E3 ubiquitin-protein ligase 1</fullName>
    </alternativeName>
    <alternativeName>
        <fullName evidence="17">HECT-type E3 ubiquitin transferase HACE1</fullName>
    </alternativeName>
</protein>
<dbReference type="PANTHER" id="PTHR11254">
    <property type="entry name" value="HECT DOMAIN UBIQUITIN-PROTEIN LIGASE"/>
    <property type="match status" value="1"/>
</dbReference>
<dbReference type="GO" id="GO:0005634">
    <property type="term" value="C:nucleus"/>
    <property type="evidence" value="ECO:0000318"/>
    <property type="project" value="GO_Central"/>
</dbReference>
<dbReference type="Proteomes" id="UP000008144">
    <property type="component" value="Unassembled WGS sequence"/>
</dbReference>
<evidence type="ECO:0000256" key="20">
    <source>
        <dbReference type="PROSITE-ProRule" id="PRU00104"/>
    </source>
</evidence>
<dbReference type="OrthoDB" id="8068875at2759"/>
<evidence type="ECO:0000256" key="5">
    <source>
        <dbReference type="ARBA" id="ARBA00012485"/>
    </source>
</evidence>
<evidence type="ECO:0000256" key="15">
    <source>
        <dbReference type="ARBA" id="ARBA00037859"/>
    </source>
</evidence>
<dbReference type="InterPro" id="IPR036770">
    <property type="entry name" value="Ankyrin_rpt-contain_sf"/>
</dbReference>
<evidence type="ECO:0000256" key="18">
    <source>
        <dbReference type="ARBA" id="ARBA00042378"/>
    </source>
</evidence>
<dbReference type="CDD" id="cd00078">
    <property type="entry name" value="HECTc"/>
    <property type="match status" value="1"/>
</dbReference>
<dbReference type="GO" id="GO:0061630">
    <property type="term" value="F:ubiquitin protein ligase activity"/>
    <property type="evidence" value="ECO:0000318"/>
    <property type="project" value="GO_Central"/>
</dbReference>
<dbReference type="GO" id="GO:0061025">
    <property type="term" value="P:membrane fusion"/>
    <property type="evidence" value="ECO:0000318"/>
    <property type="project" value="GO_Central"/>
</dbReference>
<dbReference type="InParanoid" id="H2Y1G5"/>
<dbReference type="InterPro" id="IPR050409">
    <property type="entry name" value="E3_ubiq-protein_ligase"/>
</dbReference>
<dbReference type="Pfam" id="PF12796">
    <property type="entry name" value="Ank_2"/>
    <property type="match status" value="1"/>
</dbReference>
<dbReference type="FunCoup" id="H2Y1G5">
    <property type="interactions" value="54"/>
</dbReference>
<dbReference type="FunFam" id="1.25.40.20:FF:000567">
    <property type="entry name" value="Uncharacterized protein"/>
    <property type="match status" value="1"/>
</dbReference>
<keyword evidence="10" id="KW-0256">Endoplasmic reticulum</keyword>
<comment type="subcellular location">
    <subcellularLocation>
        <location evidence="3">Cytoplasm</location>
    </subcellularLocation>
    <subcellularLocation>
        <location evidence="2">Endoplasmic reticulum</location>
    </subcellularLocation>
    <subcellularLocation>
        <location evidence="15">Golgi apparatus</location>
        <location evidence="15">Golgi stack membrane</location>
    </subcellularLocation>
</comment>
<dbReference type="SMART" id="SM00119">
    <property type="entry name" value="HECTc"/>
    <property type="match status" value="1"/>
</dbReference>
<dbReference type="Gene3D" id="3.30.2410.10">
    <property type="entry name" value="Hect, E3 ligase catalytic domain"/>
    <property type="match status" value="1"/>
</dbReference>
<reference evidence="23" key="1">
    <citation type="journal article" date="2002" name="Science">
        <title>The draft genome of Ciona intestinalis: insights into chordate and vertebrate origins.</title>
        <authorList>
            <person name="Dehal P."/>
            <person name="Satou Y."/>
            <person name="Campbell R.K."/>
            <person name="Chapman J."/>
            <person name="Degnan B."/>
            <person name="De Tomaso A."/>
            <person name="Davidson B."/>
            <person name="Di Gregorio A."/>
            <person name="Gelpke M."/>
            <person name="Goodstein D.M."/>
            <person name="Harafuji N."/>
            <person name="Hastings K.E."/>
            <person name="Ho I."/>
            <person name="Hotta K."/>
            <person name="Huang W."/>
            <person name="Kawashima T."/>
            <person name="Lemaire P."/>
            <person name="Martinez D."/>
            <person name="Meinertzhagen I.A."/>
            <person name="Necula S."/>
            <person name="Nonaka M."/>
            <person name="Putnam N."/>
            <person name="Rash S."/>
            <person name="Saiga H."/>
            <person name="Satake M."/>
            <person name="Terry A."/>
            <person name="Yamada L."/>
            <person name="Wang H.G."/>
            <person name="Awazu S."/>
            <person name="Azumi K."/>
            <person name="Boore J."/>
            <person name="Branno M."/>
            <person name="Chin-Bow S."/>
            <person name="DeSantis R."/>
            <person name="Doyle S."/>
            <person name="Francino P."/>
            <person name="Keys D.N."/>
            <person name="Haga S."/>
            <person name="Hayashi H."/>
            <person name="Hino K."/>
            <person name="Imai K.S."/>
            <person name="Inaba K."/>
            <person name="Kano S."/>
            <person name="Kobayashi K."/>
            <person name="Kobayashi M."/>
            <person name="Lee B.I."/>
            <person name="Makabe K.W."/>
            <person name="Manohar C."/>
            <person name="Matassi G."/>
            <person name="Medina M."/>
            <person name="Mochizuki Y."/>
            <person name="Mount S."/>
            <person name="Morishita T."/>
            <person name="Miura S."/>
            <person name="Nakayama A."/>
            <person name="Nishizaka S."/>
            <person name="Nomoto H."/>
            <person name="Ohta F."/>
            <person name="Oishi K."/>
            <person name="Rigoutsos I."/>
            <person name="Sano M."/>
            <person name="Sasaki A."/>
            <person name="Sasakura Y."/>
            <person name="Shoguchi E."/>
            <person name="Shin-i T."/>
            <person name="Spagnuolo A."/>
            <person name="Stainier D."/>
            <person name="Suzuki M.M."/>
            <person name="Tassy O."/>
            <person name="Takatori N."/>
            <person name="Tokuoka M."/>
            <person name="Yagi K."/>
            <person name="Yoshizaki F."/>
            <person name="Wada S."/>
            <person name="Zhang C."/>
            <person name="Hyatt P.D."/>
            <person name="Larimer F."/>
            <person name="Detter C."/>
            <person name="Doggett N."/>
            <person name="Glavina T."/>
            <person name="Hawkins T."/>
            <person name="Richardson P."/>
            <person name="Lucas S."/>
            <person name="Kohara Y."/>
            <person name="Levine M."/>
            <person name="Satoh N."/>
            <person name="Rokhsar D.S."/>
        </authorList>
    </citation>
    <scope>NUCLEOTIDE SEQUENCE [LARGE SCALE GENOMIC DNA]</scope>
</reference>
<dbReference type="GO" id="GO:0007030">
    <property type="term" value="P:Golgi organization"/>
    <property type="evidence" value="ECO:0000318"/>
    <property type="project" value="GO_Central"/>
</dbReference>
<dbReference type="PROSITE" id="PS50237">
    <property type="entry name" value="HECT"/>
    <property type="match status" value="1"/>
</dbReference>
<dbReference type="GeneID" id="100186473"/>
<dbReference type="InterPro" id="IPR035983">
    <property type="entry name" value="Hect_E3_ubiquitin_ligase"/>
</dbReference>
<keyword evidence="8" id="KW-0677">Repeat</keyword>
<dbReference type="GO" id="GO:0000139">
    <property type="term" value="C:Golgi membrane"/>
    <property type="evidence" value="ECO:0000318"/>
    <property type="project" value="GO_Central"/>
</dbReference>
<evidence type="ECO:0000256" key="3">
    <source>
        <dbReference type="ARBA" id="ARBA00004496"/>
    </source>
</evidence>
<reference evidence="22" key="3">
    <citation type="submission" date="2025-09" db="UniProtKB">
        <authorList>
            <consortium name="Ensembl"/>
        </authorList>
    </citation>
    <scope>IDENTIFICATION</scope>
</reference>
<evidence type="ECO:0000256" key="7">
    <source>
        <dbReference type="ARBA" id="ARBA00022679"/>
    </source>
</evidence>
<evidence type="ECO:0000256" key="19">
    <source>
        <dbReference type="PROSITE-ProRule" id="PRU00023"/>
    </source>
</evidence>
<evidence type="ECO:0000256" key="10">
    <source>
        <dbReference type="ARBA" id="ARBA00022824"/>
    </source>
</evidence>
<dbReference type="GO" id="GO:0005737">
    <property type="term" value="C:cytoplasm"/>
    <property type="evidence" value="ECO:0000318"/>
    <property type="project" value="GO_Central"/>
</dbReference>
<evidence type="ECO:0000313" key="22">
    <source>
        <dbReference type="Ensembl" id="ENSCINP00000035749.1"/>
    </source>
</evidence>
<comment type="catalytic activity">
    <reaction evidence="1">
        <text>S-ubiquitinyl-[E2 ubiquitin-conjugating enzyme]-L-cysteine + [acceptor protein]-L-lysine = [E2 ubiquitin-conjugating enzyme]-L-cysteine + N(6)-ubiquitinyl-[acceptor protein]-L-lysine.</text>
        <dbReference type="EC" id="2.3.2.26"/>
    </reaction>
</comment>
<evidence type="ECO:0000256" key="9">
    <source>
        <dbReference type="ARBA" id="ARBA00022786"/>
    </source>
</evidence>
<dbReference type="InterPro" id="IPR002110">
    <property type="entry name" value="Ankyrin_rpt"/>
</dbReference>
<keyword evidence="11" id="KW-0333">Golgi apparatus</keyword>
<evidence type="ECO:0000256" key="4">
    <source>
        <dbReference type="ARBA" id="ARBA00004906"/>
    </source>
</evidence>
<evidence type="ECO:0000256" key="14">
    <source>
        <dbReference type="ARBA" id="ARBA00023306"/>
    </source>
</evidence>
<comment type="pathway">
    <text evidence="4">Protein modification; protein ubiquitination.</text>
</comment>
<dbReference type="KEGG" id="cin:100186473"/>
<evidence type="ECO:0000259" key="21">
    <source>
        <dbReference type="PROSITE" id="PS50237"/>
    </source>
</evidence>
<dbReference type="Ensembl" id="ENSCINT00000031623.1">
    <property type="protein sequence ID" value="ENSCINP00000035749.1"/>
    <property type="gene ID" value="ENSCING00000023687.1"/>
</dbReference>
<feature type="repeat" description="ANK" evidence="19">
    <location>
        <begin position="196"/>
        <end position="228"/>
    </location>
</feature>
<dbReference type="GO" id="GO:0005783">
    <property type="term" value="C:endoplasmic reticulum"/>
    <property type="evidence" value="ECO:0007669"/>
    <property type="project" value="UniProtKB-SubCell"/>
</dbReference>
<keyword evidence="12 19" id="KW-0040">ANK repeat</keyword>
<evidence type="ECO:0000313" key="23">
    <source>
        <dbReference type="Proteomes" id="UP000008144"/>
    </source>
</evidence>
<evidence type="ECO:0000256" key="17">
    <source>
        <dbReference type="ARBA" id="ARBA00041409"/>
    </source>
</evidence>
<dbReference type="PROSITE" id="PS50297">
    <property type="entry name" value="ANK_REP_REGION"/>
    <property type="match status" value="4"/>
</dbReference>
<dbReference type="GO" id="GO:0032580">
    <property type="term" value="C:Golgi cisterna membrane"/>
    <property type="evidence" value="ECO:0007669"/>
    <property type="project" value="UniProtKB-SubCell"/>
</dbReference>
<feature type="repeat" description="ANK" evidence="19">
    <location>
        <begin position="163"/>
        <end position="195"/>
    </location>
</feature>
<dbReference type="FunFam" id="3.30.2160.10:FF:000001">
    <property type="entry name" value="E3 ubiquitin-protein ligase NEDD4-like"/>
    <property type="match status" value="1"/>
</dbReference>
<keyword evidence="23" id="KW-1185">Reference proteome</keyword>
<dbReference type="SMART" id="SM00248">
    <property type="entry name" value="ANK"/>
    <property type="match status" value="6"/>
</dbReference>
<keyword evidence="6" id="KW-0963">Cytoplasm</keyword>
<dbReference type="SUPFAM" id="SSF56204">
    <property type="entry name" value="Hect, E3 ligase catalytic domain"/>
    <property type="match status" value="1"/>
</dbReference>
<dbReference type="HOGENOM" id="CLU_015878_0_0_1"/>